<dbReference type="SUPFAM" id="SSF50969">
    <property type="entry name" value="YVTN repeat-like/Quinoprotein amine dehydrogenase"/>
    <property type="match status" value="1"/>
</dbReference>
<dbReference type="InterPro" id="IPR015943">
    <property type="entry name" value="WD40/YVTN_repeat-like_dom_sf"/>
</dbReference>
<evidence type="ECO:0000256" key="1">
    <source>
        <dbReference type="SAM" id="MobiDB-lite"/>
    </source>
</evidence>
<evidence type="ECO:0000259" key="2">
    <source>
        <dbReference type="Pfam" id="PF21034"/>
    </source>
</evidence>
<comment type="caution">
    <text evidence="3">The sequence shown here is derived from an EMBL/GenBank/DDBJ whole genome shotgun (WGS) entry which is preliminary data.</text>
</comment>
<dbReference type="Proteomes" id="UP000310189">
    <property type="component" value="Unassembled WGS sequence"/>
</dbReference>
<keyword evidence="4" id="KW-1185">Reference proteome</keyword>
<dbReference type="InterPro" id="IPR048382">
    <property type="entry name" value="BCAS3_WD40"/>
</dbReference>
<dbReference type="InterPro" id="IPR045142">
    <property type="entry name" value="BCAS3-like"/>
</dbReference>
<sequence>MKSIITNARTNKYTHLLLRICDDDDDCDWGYRVYGVQGAHETVICEGGDRIVAAALTSDRIAICTASDPNTLQVLAIPSKSTLHTATLDTAITRLSITDDNVTAATMTHLHVYAGDLRLLHVLESPNAKTHSLASRYVAYVHPPIHTTTSGIVAAKNFRYADRPGYTTAEIASHVASYIEEGYKQGFHVLRDAYYSKSVPLTSPAMDTGAAASADTASPSLSLSPAALAEQNGLFNRNPSLVRVCDIVTGRTAALFEASIANLSCISLSPSGRNVLVADCNAHTFHIYELRPRPVFDINEYDSVWHRYALSRGYTTARVTAVAWTADERWVGITTDKGTTHVYPINPNTGGNITEAHVNGSAIGGARFAALSTPLSSLVKVKCKPLEDQHGIPRSVSFAFADCARGVLSVYMHDNDADTFTRQLYNLSWRERKGEDDLTHMHLHAALDCTSDVSESRIDSQNESHKSLKSQQPHKATSQMARGEIETFDVSNLRSIFASRQFEFRSVPAEVMRKYANDLNTLIDKAVVYKVRPQVKMDRKDSDAGDMMILDHDDKMDLSAIQHVIPALPNGVEHKSSLSLPDQHTLKKILRGSYKKISSTFGSPNSGGLEYGHEEDGASVEDDGVHTGISNSEEADRFVVGLVDDDEEELEGFDG</sequence>
<dbReference type="PANTHER" id="PTHR13268">
    <property type="entry name" value="BREAST CARCINOMA AMPLIFIED SEQUENCE 3"/>
    <property type="match status" value="1"/>
</dbReference>
<feature type="compositionally biased region" description="Polar residues" evidence="1">
    <location>
        <begin position="469"/>
        <end position="480"/>
    </location>
</feature>
<reference evidence="3 4" key="1">
    <citation type="submission" date="2019-03" db="EMBL/GenBank/DDBJ databases">
        <title>Sequencing 23 genomes of Wallemia ichthyophaga.</title>
        <authorList>
            <person name="Gostincar C."/>
        </authorList>
    </citation>
    <scope>NUCLEOTIDE SEQUENCE [LARGE SCALE GENOMIC DNA]</scope>
    <source>
        <strain evidence="3 4">EXF-5753</strain>
    </source>
</reference>
<dbReference type="Gene3D" id="2.130.10.10">
    <property type="entry name" value="YVTN repeat-like/Quinoprotein amine dehydrogenase"/>
    <property type="match status" value="1"/>
</dbReference>
<dbReference type="GO" id="GO:0006914">
    <property type="term" value="P:autophagy"/>
    <property type="evidence" value="ECO:0007669"/>
    <property type="project" value="InterPro"/>
</dbReference>
<feature type="region of interest" description="Disordered" evidence="1">
    <location>
        <begin position="454"/>
        <end position="481"/>
    </location>
</feature>
<gene>
    <name evidence="3" type="ORF">E3P99_02657</name>
</gene>
<dbReference type="InterPro" id="IPR011044">
    <property type="entry name" value="Quino_amine_DH_bsu"/>
</dbReference>
<dbReference type="Pfam" id="PF21034">
    <property type="entry name" value="BCAS3_WD40"/>
    <property type="match status" value="1"/>
</dbReference>
<protein>
    <recommendedName>
        <fullName evidence="2">BCAS3 WD40 domain-containing protein</fullName>
    </recommendedName>
</protein>
<organism evidence="3 4">
    <name type="scientific">Wallemia hederae</name>
    <dbReference type="NCBI Taxonomy" id="1540922"/>
    <lineage>
        <taxon>Eukaryota</taxon>
        <taxon>Fungi</taxon>
        <taxon>Dikarya</taxon>
        <taxon>Basidiomycota</taxon>
        <taxon>Wallemiomycotina</taxon>
        <taxon>Wallemiomycetes</taxon>
        <taxon>Wallemiales</taxon>
        <taxon>Wallemiaceae</taxon>
        <taxon>Wallemia</taxon>
    </lineage>
</organism>
<evidence type="ECO:0000313" key="4">
    <source>
        <dbReference type="Proteomes" id="UP000310189"/>
    </source>
</evidence>
<name>A0A4T0FKZ9_9BASI</name>
<feature type="compositionally biased region" description="Basic and acidic residues" evidence="1">
    <location>
        <begin position="454"/>
        <end position="466"/>
    </location>
</feature>
<dbReference type="GO" id="GO:0005737">
    <property type="term" value="C:cytoplasm"/>
    <property type="evidence" value="ECO:0007669"/>
    <property type="project" value="TreeGrafter"/>
</dbReference>
<dbReference type="PANTHER" id="PTHR13268:SF0">
    <property type="entry name" value="BCAS3 MICROTUBULE ASSOCIATED CELL MIGRATION FACTOR"/>
    <property type="match status" value="1"/>
</dbReference>
<dbReference type="GO" id="GO:0042594">
    <property type="term" value="P:response to starvation"/>
    <property type="evidence" value="ECO:0007669"/>
    <property type="project" value="TreeGrafter"/>
</dbReference>
<dbReference type="EMBL" id="SPNW01000039">
    <property type="protein sequence ID" value="TIA88365.1"/>
    <property type="molecule type" value="Genomic_DNA"/>
</dbReference>
<feature type="region of interest" description="Disordered" evidence="1">
    <location>
        <begin position="601"/>
        <end position="639"/>
    </location>
</feature>
<dbReference type="OrthoDB" id="25778at2759"/>
<accession>A0A4T0FKZ9</accession>
<proteinExistence type="predicted"/>
<dbReference type="AlphaFoldDB" id="A0A4T0FKZ9"/>
<feature type="domain" description="BCAS3 WD40" evidence="2">
    <location>
        <begin position="253"/>
        <end position="360"/>
    </location>
</feature>
<evidence type="ECO:0000313" key="3">
    <source>
        <dbReference type="EMBL" id="TIA88365.1"/>
    </source>
</evidence>